<dbReference type="EMBL" id="CP159837">
    <property type="protein sequence ID" value="XCM39433.1"/>
    <property type="molecule type" value="Genomic_DNA"/>
</dbReference>
<evidence type="ECO:0000313" key="1">
    <source>
        <dbReference type="EMBL" id="XCM39433.1"/>
    </source>
</evidence>
<organism evidence="1">
    <name type="scientific">Planktothricoides raciborskii GIHE-MW2</name>
    <dbReference type="NCBI Taxonomy" id="2792601"/>
    <lineage>
        <taxon>Bacteria</taxon>
        <taxon>Bacillati</taxon>
        <taxon>Cyanobacteriota</taxon>
        <taxon>Cyanophyceae</taxon>
        <taxon>Oscillatoriophycideae</taxon>
        <taxon>Oscillatoriales</taxon>
        <taxon>Oscillatoriaceae</taxon>
        <taxon>Planktothricoides</taxon>
    </lineage>
</organism>
<dbReference type="PANTHER" id="PTHR23084">
    <property type="entry name" value="PHOSPHATIDYLINOSITOL-4-PHOSPHATE 5-KINASE RELATED"/>
    <property type="match status" value="1"/>
</dbReference>
<protein>
    <recommendedName>
        <fullName evidence="2">MORN repeat-containing protein</fullName>
    </recommendedName>
</protein>
<dbReference type="RefSeq" id="WP_354636155.1">
    <property type="nucleotide sequence ID" value="NZ_CP159837.1"/>
</dbReference>
<name>A0AAU8JJH8_9CYAN</name>
<dbReference type="SUPFAM" id="SSF82185">
    <property type="entry name" value="Histone H3 K4-specific methyltransferase SET7/9 N-terminal domain"/>
    <property type="match status" value="1"/>
</dbReference>
<evidence type="ECO:0008006" key="2">
    <source>
        <dbReference type="Google" id="ProtNLM"/>
    </source>
</evidence>
<dbReference type="Gene3D" id="2.20.110.10">
    <property type="entry name" value="Histone H3 K4-specific methyltransferase SET7/9 N-terminal domain"/>
    <property type="match status" value="2"/>
</dbReference>
<gene>
    <name evidence="1" type="ORF">ABWT76_002365</name>
</gene>
<sequence length="275" mass="32071">MKPEDIEEIERLIRLGYYEGVIFPSGLIYQGGLYRGLPHGKGTIILPNGNTYSYEFREGKLIDGRSILFYPDGSFYEGEVSSSGQPYGRGIIRNLDGSIYYQGNWWYHGYDPKIVWVCEPLLWYENGEVFSIRWETDIGPSINKLVPAVCLQMPESWDKDKYKLCSVQIMLPHLQILGCPNIKNNFTIHRWNPTPEQAVERVGFRDLQDYYEWVNDPAEKILPDKVVKIIEKSVKTAKKVIPKVIPIVLYFNFLPPQYQKTLEFLQLLFPFMERE</sequence>
<dbReference type="AlphaFoldDB" id="A0AAU8JJH8"/>
<proteinExistence type="predicted"/>
<reference evidence="1" key="1">
    <citation type="submission" date="2024-07" db="EMBL/GenBank/DDBJ databases">
        <authorList>
            <person name="Kim Y.J."/>
            <person name="Jeong J.Y."/>
        </authorList>
    </citation>
    <scope>NUCLEOTIDE SEQUENCE</scope>
    <source>
        <strain evidence="1">GIHE-MW2</strain>
    </source>
</reference>
<accession>A0AAU8JJH8</accession>
<dbReference type="PANTHER" id="PTHR23084:SF263">
    <property type="entry name" value="MORN REPEAT-CONTAINING PROTEIN 1"/>
    <property type="match status" value="1"/>
</dbReference>